<dbReference type="Gene3D" id="3.40.630.30">
    <property type="match status" value="1"/>
</dbReference>
<dbReference type="Pfam" id="PF22998">
    <property type="entry name" value="GNAT_LYC1-like"/>
    <property type="match status" value="1"/>
</dbReference>
<dbReference type="EMBL" id="ML735322">
    <property type="protein sequence ID" value="KAE8385924.1"/>
    <property type="molecule type" value="Genomic_DNA"/>
</dbReference>
<dbReference type="CDD" id="cd04301">
    <property type="entry name" value="NAT_SF"/>
    <property type="match status" value="1"/>
</dbReference>
<name>A0A5N7BVQ5_PETAA</name>
<gene>
    <name evidence="1" type="ORF">BDV23DRAFT_9780</name>
</gene>
<proteinExistence type="predicted"/>
<accession>A0A5N6FUW5</accession>
<dbReference type="AlphaFoldDB" id="A0A5N7BVQ5"/>
<dbReference type="InterPro" id="IPR055100">
    <property type="entry name" value="GNAT_LYC1-like"/>
</dbReference>
<reference evidence="1" key="1">
    <citation type="submission" date="2019-04" db="EMBL/GenBank/DDBJ databases">
        <title>Friends and foes A comparative genomics studyof 23 Aspergillus species from section Flavi.</title>
        <authorList>
            <consortium name="DOE Joint Genome Institute"/>
            <person name="Kjaerbolling I."/>
            <person name="Vesth T."/>
            <person name="Frisvad J.C."/>
            <person name="Nybo J.L."/>
            <person name="Theobald S."/>
            <person name="Kildgaard S."/>
            <person name="Isbrandt T."/>
            <person name="Kuo A."/>
            <person name="Sato A."/>
            <person name="Lyhne E.K."/>
            <person name="Kogle M.E."/>
            <person name="Wiebenga A."/>
            <person name="Kun R.S."/>
            <person name="Lubbers R.J."/>
            <person name="Makela M.R."/>
            <person name="Barry K."/>
            <person name="Chovatia M."/>
            <person name="Clum A."/>
            <person name="Daum C."/>
            <person name="Haridas S."/>
            <person name="He G."/>
            <person name="LaButti K."/>
            <person name="Lipzen A."/>
            <person name="Mondo S."/>
            <person name="Riley R."/>
            <person name="Salamov A."/>
            <person name="Simmons B.A."/>
            <person name="Magnuson J.K."/>
            <person name="Henrissat B."/>
            <person name="Mortensen U.H."/>
            <person name="Larsen T.O."/>
            <person name="Devries R.P."/>
            <person name="Grigoriev I.V."/>
            <person name="Machida M."/>
            <person name="Baker S.E."/>
            <person name="Andersen M.R."/>
        </authorList>
    </citation>
    <scope>NUCLEOTIDE SEQUENCE [LARGE SCALE GENOMIC DNA]</scope>
    <source>
        <strain evidence="1">IBT 14317</strain>
    </source>
</reference>
<dbReference type="SUPFAM" id="SSF55729">
    <property type="entry name" value="Acyl-CoA N-acyltransferases (Nat)"/>
    <property type="match status" value="1"/>
</dbReference>
<dbReference type="PROSITE" id="PS51186">
    <property type="entry name" value="GNAT"/>
    <property type="match status" value="1"/>
</dbReference>
<dbReference type="InterPro" id="IPR053013">
    <property type="entry name" value="LAT"/>
</dbReference>
<protein>
    <submittedName>
        <fullName evidence="1">Uncharacterized protein</fullName>
    </submittedName>
</protein>
<dbReference type="OMA" id="TCWILVD"/>
<accession>A0A5N7BVQ5</accession>
<dbReference type="OrthoDB" id="2020070at2759"/>
<dbReference type="Proteomes" id="UP000326877">
    <property type="component" value="Unassembled WGS sequence"/>
</dbReference>
<dbReference type="Pfam" id="PF13527">
    <property type="entry name" value="Acetyltransf_9"/>
    <property type="match status" value="1"/>
</dbReference>
<dbReference type="PANTHER" id="PTHR34815:SF4">
    <property type="entry name" value="N-ACETYLTRANSFERASE DOMAIN-CONTAINING PROTEIN"/>
    <property type="match status" value="1"/>
</dbReference>
<dbReference type="GO" id="GO:0016747">
    <property type="term" value="F:acyltransferase activity, transferring groups other than amino-acyl groups"/>
    <property type="evidence" value="ECO:0007669"/>
    <property type="project" value="InterPro"/>
</dbReference>
<evidence type="ECO:0000313" key="1">
    <source>
        <dbReference type="EMBL" id="KAE8385924.1"/>
    </source>
</evidence>
<dbReference type="InterPro" id="IPR000182">
    <property type="entry name" value="GNAT_dom"/>
</dbReference>
<dbReference type="PANTHER" id="PTHR34815">
    <property type="entry name" value="LYSINE ACETYLTRANSFERASE"/>
    <property type="match status" value="1"/>
</dbReference>
<organism evidence="1">
    <name type="scientific">Petromyces alliaceus</name>
    <name type="common">Aspergillus alliaceus</name>
    <dbReference type="NCBI Taxonomy" id="209559"/>
    <lineage>
        <taxon>Eukaryota</taxon>
        <taxon>Fungi</taxon>
        <taxon>Dikarya</taxon>
        <taxon>Ascomycota</taxon>
        <taxon>Pezizomycotina</taxon>
        <taxon>Eurotiomycetes</taxon>
        <taxon>Eurotiomycetidae</taxon>
        <taxon>Eurotiales</taxon>
        <taxon>Aspergillaceae</taxon>
        <taxon>Aspergillus</taxon>
        <taxon>Aspergillus subgen. Circumdati</taxon>
    </lineage>
</organism>
<sequence>MIAADNSYVDDATLPSGDSPELVLVPATPEERVAAITLNSPAWKGPLDLEAYIAREDHLAQQSLTKDGLTSWLLVVRGQPEGKRTILSSCETYKKKALLAQNGKVETVSTLSIGSVFSRPEFRGKGYAKRMMQELVKKMDTWQTEPKAANKYPFSLLYSDIGKKFYAQFGWNPYPSAHFSLPPASKDEYDRAIVRSNLPKARTLVADDVRRFMCNDDIVQKELDILRVASQKSPSAKVAVVPDFDHFKWHWAREEYYTRILFKDRASPLIKGAGDEQSKVFCAWNRNFGSTPEENTLYILRWVYDEPTSPEETEKTARAIAAIIKRAQLEAHAWNMSKVQFWNPTPVLERAIAILDPTARVIHREQDSIACLRWTGAEKAKDVEWFWNEKYAWC</sequence>
<dbReference type="InterPro" id="IPR016181">
    <property type="entry name" value="Acyl_CoA_acyltransferase"/>
</dbReference>